<evidence type="ECO:0000313" key="1">
    <source>
        <dbReference type="EMBL" id="KAL3832076.1"/>
    </source>
</evidence>
<keyword evidence="2" id="KW-1185">Reference proteome</keyword>
<dbReference type="Proteomes" id="UP001634394">
    <property type="component" value="Unassembled WGS sequence"/>
</dbReference>
<proteinExistence type="predicted"/>
<dbReference type="EMBL" id="JBJQND010000019">
    <property type="protein sequence ID" value="KAL3832076.1"/>
    <property type="molecule type" value="Genomic_DNA"/>
</dbReference>
<dbReference type="AlphaFoldDB" id="A0ABD3T627"/>
<accession>A0ABD3T627</accession>
<reference evidence="1 2" key="1">
    <citation type="submission" date="2024-11" db="EMBL/GenBank/DDBJ databases">
        <title>Chromosome-level genome assembly of the freshwater bivalve Anodonta woodiana.</title>
        <authorList>
            <person name="Chen X."/>
        </authorList>
    </citation>
    <scope>NUCLEOTIDE SEQUENCE [LARGE SCALE GENOMIC DNA]</scope>
    <source>
        <strain evidence="1">MN2024</strain>
        <tissue evidence="1">Gills</tissue>
    </source>
</reference>
<protein>
    <submittedName>
        <fullName evidence="1">Uncharacterized protein</fullName>
    </submittedName>
</protein>
<sequence>MSRCLTCLDSKCKEVDLMEPLQCGPDKKRQRRATEMFSSMKWEMHLSDARCDEFITDIVKSFPKISLWTEHRFTIVVIIDVSKTEEGVSLGVPGETTQNMFHRYNNELRV</sequence>
<name>A0ABD3T627_SINWO</name>
<evidence type="ECO:0000313" key="2">
    <source>
        <dbReference type="Proteomes" id="UP001634394"/>
    </source>
</evidence>
<organism evidence="1 2">
    <name type="scientific">Sinanodonta woodiana</name>
    <name type="common">Chinese pond mussel</name>
    <name type="synonym">Anodonta woodiana</name>
    <dbReference type="NCBI Taxonomy" id="1069815"/>
    <lineage>
        <taxon>Eukaryota</taxon>
        <taxon>Metazoa</taxon>
        <taxon>Spiralia</taxon>
        <taxon>Lophotrochozoa</taxon>
        <taxon>Mollusca</taxon>
        <taxon>Bivalvia</taxon>
        <taxon>Autobranchia</taxon>
        <taxon>Heteroconchia</taxon>
        <taxon>Palaeoheterodonta</taxon>
        <taxon>Unionida</taxon>
        <taxon>Unionoidea</taxon>
        <taxon>Unionidae</taxon>
        <taxon>Unioninae</taxon>
        <taxon>Sinanodonta</taxon>
    </lineage>
</organism>
<gene>
    <name evidence="1" type="ORF">ACJMK2_023754</name>
</gene>
<comment type="caution">
    <text evidence="1">The sequence shown here is derived from an EMBL/GenBank/DDBJ whole genome shotgun (WGS) entry which is preliminary data.</text>
</comment>